<dbReference type="SUPFAM" id="SSF53448">
    <property type="entry name" value="Nucleotide-diphospho-sugar transferases"/>
    <property type="match status" value="1"/>
</dbReference>
<dbReference type="InterPro" id="IPR029044">
    <property type="entry name" value="Nucleotide-diphossugar_trans"/>
</dbReference>
<comment type="catalytic activity">
    <reaction evidence="8 9">
        <text>dTTP + alpha-D-glucose 1-phosphate + H(+) = dTDP-alpha-D-glucose + diphosphate</text>
        <dbReference type="Rhea" id="RHEA:15225"/>
        <dbReference type="ChEBI" id="CHEBI:15378"/>
        <dbReference type="ChEBI" id="CHEBI:33019"/>
        <dbReference type="ChEBI" id="CHEBI:37568"/>
        <dbReference type="ChEBI" id="CHEBI:57477"/>
        <dbReference type="ChEBI" id="CHEBI:58601"/>
        <dbReference type="EC" id="2.7.7.24"/>
    </reaction>
</comment>
<protein>
    <recommendedName>
        <fullName evidence="3 9">Glucose-1-phosphate thymidylyltransferase</fullName>
        <ecNumber evidence="3 9">2.7.7.24</ecNumber>
    </recommendedName>
</protein>
<dbReference type="PANTHER" id="PTHR43532:SF1">
    <property type="entry name" value="GLUCOSE-1-PHOSPHATE THYMIDYLYLTRANSFERASE 1"/>
    <property type="match status" value="1"/>
</dbReference>
<dbReference type="Proteomes" id="UP000442694">
    <property type="component" value="Unassembled WGS sequence"/>
</dbReference>
<keyword evidence="7 9" id="KW-0460">Magnesium</keyword>
<evidence type="ECO:0000256" key="2">
    <source>
        <dbReference type="ARBA" id="ARBA00010480"/>
    </source>
</evidence>
<dbReference type="InterPro" id="IPR005835">
    <property type="entry name" value="NTP_transferase_dom"/>
</dbReference>
<dbReference type="PANTHER" id="PTHR43532">
    <property type="entry name" value="GLUCOSE-1-PHOSPHATE THYMIDYLYLTRANSFERASE"/>
    <property type="match status" value="1"/>
</dbReference>
<sequence length="290" mass="32463">MKGIILAGGSGTRLYPATKSISKQLMPIYDKPMIYYPISTLMLADIKEILIISTPRDLPSFKNLLGNGSQWGISLSYAEQPSPDGLAQAFIIGEEFIGDDSVCLILGDNIFHGNGIGAILNEARKNLNGATIFGYFVNDPERYGVVEYDKDYKVNSIEEKPKNPKSNCAVTGLYFYDNRAVSFAKKLKPSLRGELEITDLNKIYLENNELSLEILHRGFAWLDTGTHRSLLEASLYVSVLEERQGLKISCPEEIAWRKEFISLEQFEKLAMSMVKNGYGKYLLKLIGNII</sequence>
<evidence type="ECO:0000256" key="5">
    <source>
        <dbReference type="ARBA" id="ARBA00022695"/>
    </source>
</evidence>
<evidence type="ECO:0000256" key="9">
    <source>
        <dbReference type="RuleBase" id="RU003706"/>
    </source>
</evidence>
<keyword evidence="6 9" id="KW-0479">Metal-binding</keyword>
<evidence type="ECO:0000256" key="1">
    <source>
        <dbReference type="ARBA" id="ARBA00001946"/>
    </source>
</evidence>
<evidence type="ECO:0000256" key="3">
    <source>
        <dbReference type="ARBA" id="ARBA00012461"/>
    </source>
</evidence>
<dbReference type="CDD" id="cd02538">
    <property type="entry name" value="G1P_TT_short"/>
    <property type="match status" value="1"/>
</dbReference>
<dbReference type="InterPro" id="IPR005907">
    <property type="entry name" value="G1P_thy_trans_s"/>
</dbReference>
<evidence type="ECO:0000259" key="10">
    <source>
        <dbReference type="Pfam" id="PF00483"/>
    </source>
</evidence>
<dbReference type="EC" id="2.7.7.24" evidence="3 9"/>
<dbReference type="FunFam" id="3.90.550.10:FF:000023">
    <property type="entry name" value="Glucose-1-phosphate thymidylyltransferase"/>
    <property type="match status" value="1"/>
</dbReference>
<name>A0A833N558_9BACT</name>
<dbReference type="GO" id="GO:0046872">
    <property type="term" value="F:metal ion binding"/>
    <property type="evidence" value="ECO:0007669"/>
    <property type="project" value="UniProtKB-KW"/>
</dbReference>
<reference evidence="11 12" key="1">
    <citation type="submission" date="2019-10" db="EMBL/GenBank/DDBJ databases">
        <title>New genus of Silvanigrellaceae.</title>
        <authorList>
            <person name="Pitt A."/>
            <person name="Hahn M.W."/>
        </authorList>
    </citation>
    <scope>NUCLEOTIDE SEQUENCE [LARGE SCALE GENOMIC DNA]</scope>
    <source>
        <strain evidence="11 12">33A1-SZDP</strain>
    </source>
</reference>
<evidence type="ECO:0000313" key="11">
    <source>
        <dbReference type="EMBL" id="KAB8029837.1"/>
    </source>
</evidence>
<dbReference type="EMBL" id="WFLN01000007">
    <property type="protein sequence ID" value="KAB8029837.1"/>
    <property type="molecule type" value="Genomic_DNA"/>
</dbReference>
<evidence type="ECO:0000256" key="8">
    <source>
        <dbReference type="ARBA" id="ARBA00049336"/>
    </source>
</evidence>
<evidence type="ECO:0000256" key="4">
    <source>
        <dbReference type="ARBA" id="ARBA00022679"/>
    </source>
</evidence>
<organism evidence="11 12">
    <name type="scientific">Fluviispira multicolorata</name>
    <dbReference type="NCBI Taxonomy" id="2654512"/>
    <lineage>
        <taxon>Bacteria</taxon>
        <taxon>Pseudomonadati</taxon>
        <taxon>Bdellovibrionota</taxon>
        <taxon>Oligoflexia</taxon>
        <taxon>Silvanigrellales</taxon>
        <taxon>Silvanigrellaceae</taxon>
        <taxon>Fluviispira</taxon>
    </lineage>
</organism>
<dbReference type="RefSeq" id="WP_152213180.1">
    <property type="nucleotide sequence ID" value="NZ_WFLN01000007.1"/>
</dbReference>
<feature type="domain" description="Nucleotidyl transferase" evidence="10">
    <location>
        <begin position="2"/>
        <end position="235"/>
    </location>
</feature>
<gene>
    <name evidence="11" type="primary">rfbA</name>
    <name evidence="11" type="ORF">GCL57_09870</name>
</gene>
<dbReference type="NCBIfam" id="TIGR01207">
    <property type="entry name" value="rmlA"/>
    <property type="match status" value="1"/>
</dbReference>
<comment type="caution">
    <text evidence="11">The sequence shown here is derived from an EMBL/GenBank/DDBJ whole genome shotgun (WGS) entry which is preliminary data.</text>
</comment>
<keyword evidence="5 9" id="KW-0548">Nucleotidyltransferase</keyword>
<comment type="cofactor">
    <cofactor evidence="1">
        <name>Mg(2+)</name>
        <dbReference type="ChEBI" id="CHEBI:18420"/>
    </cofactor>
</comment>
<dbReference type="AlphaFoldDB" id="A0A833N558"/>
<comment type="similarity">
    <text evidence="2 9">Belongs to the glucose-1-phosphate thymidylyltransferase family.</text>
</comment>
<evidence type="ECO:0000313" key="12">
    <source>
        <dbReference type="Proteomes" id="UP000442694"/>
    </source>
</evidence>
<comment type="function">
    <text evidence="9">Catalyzes the formation of dTDP-glucose, from dTTP and glucose 1-phosphate, as well as its pyrophosphorolysis.</text>
</comment>
<evidence type="ECO:0000256" key="6">
    <source>
        <dbReference type="ARBA" id="ARBA00022723"/>
    </source>
</evidence>
<accession>A0A833N558</accession>
<dbReference type="GO" id="GO:0008879">
    <property type="term" value="F:glucose-1-phosphate thymidylyltransferase activity"/>
    <property type="evidence" value="ECO:0007669"/>
    <property type="project" value="UniProtKB-EC"/>
</dbReference>
<proteinExistence type="inferred from homology"/>
<evidence type="ECO:0000256" key="7">
    <source>
        <dbReference type="ARBA" id="ARBA00022842"/>
    </source>
</evidence>
<keyword evidence="12" id="KW-1185">Reference proteome</keyword>
<keyword evidence="4 9" id="KW-0808">Transferase</keyword>
<dbReference type="Pfam" id="PF00483">
    <property type="entry name" value="NTP_transferase"/>
    <property type="match status" value="1"/>
</dbReference>
<dbReference type="Gene3D" id="3.90.550.10">
    <property type="entry name" value="Spore Coat Polysaccharide Biosynthesis Protein SpsA, Chain A"/>
    <property type="match status" value="1"/>
</dbReference>